<proteinExistence type="predicted"/>
<evidence type="ECO:0000256" key="1">
    <source>
        <dbReference type="SAM" id="SignalP"/>
    </source>
</evidence>
<protein>
    <submittedName>
        <fullName evidence="2">Uncharacterized protein</fullName>
    </submittedName>
</protein>
<name>A0A1M7NX34_9PSED</name>
<dbReference type="STRING" id="1190415.SAMN05216593_107125"/>
<organism evidence="2 3">
    <name type="scientific">Pseudomonas asturiensis</name>
    <dbReference type="NCBI Taxonomy" id="1190415"/>
    <lineage>
        <taxon>Bacteria</taxon>
        <taxon>Pseudomonadati</taxon>
        <taxon>Pseudomonadota</taxon>
        <taxon>Gammaproteobacteria</taxon>
        <taxon>Pseudomonadales</taxon>
        <taxon>Pseudomonadaceae</taxon>
        <taxon>Pseudomonas</taxon>
    </lineage>
</organism>
<feature type="chain" id="PRO_5012274786" evidence="1">
    <location>
        <begin position="21"/>
        <end position="45"/>
    </location>
</feature>
<evidence type="ECO:0000313" key="3">
    <source>
        <dbReference type="Proteomes" id="UP000183983"/>
    </source>
</evidence>
<gene>
    <name evidence="2" type="ORF">SAMN05216593_107125</name>
</gene>
<evidence type="ECO:0000313" key="2">
    <source>
        <dbReference type="EMBL" id="SHN08663.1"/>
    </source>
</evidence>
<reference evidence="2 3" key="1">
    <citation type="submission" date="2016-11" db="EMBL/GenBank/DDBJ databases">
        <authorList>
            <person name="Jaros S."/>
            <person name="Januszkiewicz K."/>
            <person name="Wedrychowicz H."/>
        </authorList>
    </citation>
    <scope>NUCLEOTIDE SEQUENCE [LARGE SCALE GENOMIC DNA]</scope>
    <source>
        <strain evidence="2 3">LMG 26898</strain>
    </source>
</reference>
<dbReference type="RefSeq" id="WP_175561739.1">
    <property type="nucleotide sequence ID" value="NZ_FRDA01000007.1"/>
</dbReference>
<sequence>MKPHLLLSLFLSIFAANAYAASASERELRIAENGPDRLVQQYQRV</sequence>
<dbReference type="Proteomes" id="UP000183983">
    <property type="component" value="Unassembled WGS sequence"/>
</dbReference>
<dbReference type="EMBL" id="FRDA01000007">
    <property type="protein sequence ID" value="SHN08663.1"/>
    <property type="molecule type" value="Genomic_DNA"/>
</dbReference>
<dbReference type="AlphaFoldDB" id="A0A1M7NX34"/>
<accession>A0A1M7NX34</accession>
<keyword evidence="1" id="KW-0732">Signal</keyword>
<feature type="signal peptide" evidence="1">
    <location>
        <begin position="1"/>
        <end position="20"/>
    </location>
</feature>